<evidence type="ECO:0000256" key="2">
    <source>
        <dbReference type="ARBA" id="ARBA00009063"/>
    </source>
</evidence>
<dbReference type="InterPro" id="IPR045242">
    <property type="entry name" value="Syntaxin"/>
</dbReference>
<organism evidence="9 10">
    <name type="scientific">Babesia microti (strain RI)</name>
    <dbReference type="NCBI Taxonomy" id="1133968"/>
    <lineage>
        <taxon>Eukaryota</taxon>
        <taxon>Sar</taxon>
        <taxon>Alveolata</taxon>
        <taxon>Apicomplexa</taxon>
        <taxon>Aconoidasida</taxon>
        <taxon>Piroplasmida</taxon>
        <taxon>Babesiidae</taxon>
        <taxon>Babesia</taxon>
    </lineage>
</organism>
<dbReference type="SUPFAM" id="SSF47661">
    <property type="entry name" value="t-snare proteins"/>
    <property type="match status" value="1"/>
</dbReference>
<dbReference type="GO" id="GO:0000149">
    <property type="term" value="F:SNARE binding"/>
    <property type="evidence" value="ECO:0007669"/>
    <property type="project" value="TreeGrafter"/>
</dbReference>
<dbReference type="PANTHER" id="PTHR19957:SF307">
    <property type="entry name" value="PROTEIN SSO1-RELATED"/>
    <property type="match status" value="1"/>
</dbReference>
<dbReference type="PANTHER" id="PTHR19957">
    <property type="entry name" value="SYNTAXIN"/>
    <property type="match status" value="1"/>
</dbReference>
<reference evidence="9 10" key="1">
    <citation type="journal article" date="2012" name="Nucleic Acids Res.">
        <title>Sequencing of the smallest Apicomplexan genome from the human pathogen Babesia microti.</title>
        <authorList>
            <person name="Cornillot E."/>
            <person name="Hadj-Kaddour K."/>
            <person name="Dassouli A."/>
            <person name="Noel B."/>
            <person name="Ranwez V."/>
            <person name="Vacherie B."/>
            <person name="Augagneur Y."/>
            <person name="Bres V."/>
            <person name="Duclos A."/>
            <person name="Randazzo S."/>
            <person name="Carcy B."/>
            <person name="Debierre-Grockiego F."/>
            <person name="Delbecq S."/>
            <person name="Moubri-Menage K."/>
            <person name="Shams-Eldin H."/>
            <person name="Usmani-Brown S."/>
            <person name="Bringaud F."/>
            <person name="Wincker P."/>
            <person name="Vivares C.P."/>
            <person name="Schwarz R.T."/>
            <person name="Schetters T.P."/>
            <person name="Krause P.J."/>
            <person name="Gorenflot A."/>
            <person name="Berry V."/>
            <person name="Barbe V."/>
            <person name="Ben Mamoun C."/>
        </authorList>
    </citation>
    <scope>NUCLEOTIDE SEQUENCE [LARGE SCALE GENOMIC DNA]</scope>
    <source>
        <strain evidence="9 10">RI</strain>
    </source>
</reference>
<evidence type="ECO:0000256" key="6">
    <source>
        <dbReference type="SAM" id="Coils"/>
    </source>
</evidence>
<name>I7I9Y9_BABMR</name>
<dbReference type="AlphaFoldDB" id="I7I9Y9"/>
<dbReference type="SMART" id="SM00503">
    <property type="entry name" value="SynN"/>
    <property type="match status" value="1"/>
</dbReference>
<dbReference type="GO" id="GO:0006887">
    <property type="term" value="P:exocytosis"/>
    <property type="evidence" value="ECO:0007669"/>
    <property type="project" value="TreeGrafter"/>
</dbReference>
<dbReference type="SMART" id="SM00397">
    <property type="entry name" value="t_SNARE"/>
    <property type="match status" value="1"/>
</dbReference>
<dbReference type="Gene3D" id="1.20.58.70">
    <property type="match status" value="1"/>
</dbReference>
<sequence length="316" mass="35943">MYDRFSELKSIAAGSKTQRPVDCVIINIDDFGPNDTTKNEYIDNNSKADTNFVTENRDLNSYMAHIEVVRAYINKIHASSNAIRSLMTRIVSSSTIQQEEELSNKLNAIVTQTNEECANCKNAIMELKEKRNRGNSTEAQIRENAYNVSLKQFQSALKEYRDAQTQFRKTSKAKTARQLQIAYPEMNNEDLKKVENGSYKAIESILQSKIIGNHTLKDAIVDIQEKYKDVISLEKSVEELHQMIIDLAGLVSYQGELIYQIEHNALKAVEYTDKANDELKKAEDYKRSGSKIMIWIAFGITIASVFVIVPVVFKSF</sequence>
<dbReference type="PROSITE" id="PS50192">
    <property type="entry name" value="T_SNARE"/>
    <property type="match status" value="1"/>
</dbReference>
<evidence type="ECO:0000256" key="1">
    <source>
        <dbReference type="ARBA" id="ARBA00004211"/>
    </source>
</evidence>
<evidence type="ECO:0000259" key="8">
    <source>
        <dbReference type="PROSITE" id="PS50192"/>
    </source>
</evidence>
<dbReference type="InterPro" id="IPR006011">
    <property type="entry name" value="Syntaxin_N"/>
</dbReference>
<dbReference type="VEuPathDB" id="PiroplasmaDB:BmR1_04g08455"/>
<keyword evidence="5 7" id="KW-0472">Membrane</keyword>
<feature type="transmembrane region" description="Helical" evidence="7">
    <location>
        <begin position="292"/>
        <end position="313"/>
    </location>
</feature>
<dbReference type="RefSeq" id="XP_012650277.1">
    <property type="nucleotide sequence ID" value="XM_012794823.1"/>
</dbReference>
<reference evidence="9 10" key="2">
    <citation type="journal article" date="2013" name="PLoS ONE">
        <title>Whole genome mapping and re-organization of the nuclear and mitochondrial genomes of Babesia microti isolates.</title>
        <authorList>
            <person name="Cornillot E."/>
            <person name="Dassouli A."/>
            <person name="Garg A."/>
            <person name="Pachikara N."/>
            <person name="Randazzo S."/>
            <person name="Depoix D."/>
            <person name="Carcy B."/>
            <person name="Delbecq S."/>
            <person name="Frutos R."/>
            <person name="Silva J.C."/>
            <person name="Sutton R."/>
            <person name="Krause P.J."/>
            <person name="Mamoun C.B."/>
        </authorList>
    </citation>
    <scope>NUCLEOTIDE SEQUENCE [LARGE SCALE GENOMIC DNA]</scope>
    <source>
        <strain evidence="9 10">RI</strain>
    </source>
</reference>
<accession>I7I9Y9</accession>
<dbReference type="InterPro" id="IPR000727">
    <property type="entry name" value="T_SNARE_dom"/>
</dbReference>
<dbReference type="GO" id="GO:0005886">
    <property type="term" value="C:plasma membrane"/>
    <property type="evidence" value="ECO:0007669"/>
    <property type="project" value="TreeGrafter"/>
</dbReference>
<dbReference type="GO" id="GO:0006886">
    <property type="term" value="P:intracellular protein transport"/>
    <property type="evidence" value="ECO:0007669"/>
    <property type="project" value="TreeGrafter"/>
</dbReference>
<dbReference type="InterPro" id="IPR010989">
    <property type="entry name" value="SNARE"/>
</dbReference>
<feature type="domain" description="T-SNARE coiled-coil homology" evidence="8">
    <location>
        <begin position="220"/>
        <end position="282"/>
    </location>
</feature>
<reference evidence="9 10" key="3">
    <citation type="journal article" date="2016" name="Sci. Rep.">
        <title>Genome-wide diversity and gene expression profiling of Babesia microti isolates identify polymorphic genes that mediate host-pathogen interactions.</title>
        <authorList>
            <person name="Silva J.C."/>
            <person name="Cornillot E."/>
            <person name="McCracken C."/>
            <person name="Usmani-Brown S."/>
            <person name="Dwivedi A."/>
            <person name="Ifeonu O.O."/>
            <person name="Crabtree J."/>
            <person name="Gotia H.T."/>
            <person name="Virji A.Z."/>
            <person name="Reynes C."/>
            <person name="Colinge J."/>
            <person name="Kumar V."/>
            <person name="Lawres L."/>
            <person name="Pazzi J.E."/>
            <person name="Pablo J.V."/>
            <person name="Hung C."/>
            <person name="Brancato J."/>
            <person name="Kumari P."/>
            <person name="Orvis J."/>
            <person name="Tretina K."/>
            <person name="Chibucos M."/>
            <person name="Ott S."/>
            <person name="Sadzewicz L."/>
            <person name="Sengamalay N."/>
            <person name="Shetty A.C."/>
            <person name="Su Q."/>
            <person name="Tallon L."/>
            <person name="Fraser C.M."/>
            <person name="Frutos R."/>
            <person name="Molina D.M."/>
            <person name="Krause P.J."/>
            <person name="Ben Mamoun C."/>
        </authorList>
    </citation>
    <scope>NUCLEOTIDE SEQUENCE [LARGE SCALE GENOMIC DNA]</scope>
    <source>
        <strain evidence="9 10">RI</strain>
    </source>
</reference>
<keyword evidence="6" id="KW-0175">Coiled coil</keyword>
<evidence type="ECO:0000313" key="9">
    <source>
        <dbReference type="EMBL" id="CCF75869.1"/>
    </source>
</evidence>
<dbReference type="GO" id="GO:0048278">
    <property type="term" value="P:vesicle docking"/>
    <property type="evidence" value="ECO:0007669"/>
    <property type="project" value="TreeGrafter"/>
</dbReference>
<dbReference type="OrthoDB" id="10255013at2759"/>
<dbReference type="CDD" id="cd15848">
    <property type="entry name" value="SNARE_syntaxin1-like"/>
    <property type="match status" value="1"/>
</dbReference>
<feature type="coiled-coil region" evidence="6">
    <location>
        <begin position="96"/>
        <end position="130"/>
    </location>
</feature>
<dbReference type="GO" id="GO:0006906">
    <property type="term" value="P:vesicle fusion"/>
    <property type="evidence" value="ECO:0007669"/>
    <property type="project" value="TreeGrafter"/>
</dbReference>
<evidence type="ECO:0000256" key="4">
    <source>
        <dbReference type="ARBA" id="ARBA00022989"/>
    </source>
</evidence>
<dbReference type="Pfam" id="PF05739">
    <property type="entry name" value="SNARE"/>
    <property type="match status" value="1"/>
</dbReference>
<comment type="similarity">
    <text evidence="2">Belongs to the syntaxin family.</text>
</comment>
<dbReference type="GO" id="GO:0005484">
    <property type="term" value="F:SNAP receptor activity"/>
    <property type="evidence" value="ECO:0007669"/>
    <property type="project" value="TreeGrafter"/>
</dbReference>
<keyword evidence="4 7" id="KW-1133">Transmembrane helix</keyword>
<dbReference type="GeneID" id="24426322"/>
<dbReference type="Gene3D" id="1.20.5.110">
    <property type="match status" value="1"/>
</dbReference>
<dbReference type="GO" id="GO:0012505">
    <property type="term" value="C:endomembrane system"/>
    <property type="evidence" value="ECO:0007669"/>
    <property type="project" value="TreeGrafter"/>
</dbReference>
<gene>
    <name evidence="9" type="ORF">BmR1_04g08455</name>
</gene>
<evidence type="ECO:0000256" key="7">
    <source>
        <dbReference type="SAM" id="Phobius"/>
    </source>
</evidence>
<evidence type="ECO:0000256" key="3">
    <source>
        <dbReference type="ARBA" id="ARBA00022692"/>
    </source>
</evidence>
<evidence type="ECO:0000313" key="10">
    <source>
        <dbReference type="Proteomes" id="UP000002899"/>
    </source>
</evidence>
<dbReference type="KEGG" id="bmic:BmR1_04g08455"/>
<dbReference type="Pfam" id="PF00804">
    <property type="entry name" value="Syntaxin"/>
    <property type="match status" value="1"/>
</dbReference>
<protein>
    <submittedName>
        <fullName evidence="9">Syntaxin 1B/2/3</fullName>
    </submittedName>
</protein>
<evidence type="ECO:0000256" key="5">
    <source>
        <dbReference type="ARBA" id="ARBA00023136"/>
    </source>
</evidence>
<proteinExistence type="inferred from homology"/>
<dbReference type="GO" id="GO:0031201">
    <property type="term" value="C:SNARE complex"/>
    <property type="evidence" value="ECO:0007669"/>
    <property type="project" value="TreeGrafter"/>
</dbReference>
<dbReference type="EMBL" id="LN871599">
    <property type="protein sequence ID" value="CCF75869.1"/>
    <property type="molecule type" value="Genomic_DNA"/>
</dbReference>
<keyword evidence="10" id="KW-1185">Reference proteome</keyword>
<keyword evidence="3 7" id="KW-0812">Transmembrane</keyword>
<comment type="subcellular location">
    <subcellularLocation>
        <location evidence="1">Membrane</location>
        <topology evidence="1">Single-pass type IV membrane protein</topology>
    </subcellularLocation>
</comment>
<dbReference type="Proteomes" id="UP000002899">
    <property type="component" value="Chromosome IV"/>
</dbReference>